<dbReference type="PANTHER" id="PTHR34144">
    <property type="entry name" value="CHROMOSOME 8, WHOLE GENOME SHOTGUN SEQUENCE"/>
    <property type="match status" value="1"/>
</dbReference>
<proteinExistence type="predicted"/>
<gene>
    <name evidence="1" type="ORF">ESCO_006785</name>
</gene>
<dbReference type="Pfam" id="PF11735">
    <property type="entry name" value="CAP59_mtransfer"/>
    <property type="match status" value="1"/>
</dbReference>
<sequence length="371" mass="41918">MASSPTFQSHRSRNASYFIAASFFNNEKVLDYWTSETLRLIDSLGSSNVYVSLSENDSDDYTASKLLHFGSKLRRLHVRHSINITSGLRGYPLDNPWHSIKHRMSYMANLRNGVLEPLGHLGMRFENVIMLNDVVYHHTDVLKLIAAVGGDDTIGSDGAMHAPGRRRMACSLDMDGATLYDTWVLRDSCGRPVSGFWPFFTSHEDKRSVRRGQVLEVGTCWNGIVVLDGDMLLDPRLRDSGSGWNAGPLRFEQPPECIISECALLPLSITNLTGGAPIVLDPSVIVAYDLHWWRFYAVWLRTPLVRLWMDLFEETYWNLWWSLGMGRALLWPGLDDGKEMGECVTQGWPRCGSTETVSRGTLQLKSKEDEL</sequence>
<reference evidence="1 2" key="1">
    <citation type="submission" date="2015-07" db="EMBL/GenBank/DDBJ databases">
        <title>The genome of the fungus Escovopsis weberi, a specialized disease agent of ant agriculture.</title>
        <authorList>
            <person name="de Man T.J."/>
            <person name="Stajich J.E."/>
            <person name="Kubicek C.P."/>
            <person name="Chenthamara K."/>
            <person name="Atanasova L."/>
            <person name="Druzhinina I.S."/>
            <person name="Birnbaum S."/>
            <person name="Barribeau S.M."/>
            <person name="Teiling C."/>
            <person name="Suen G."/>
            <person name="Currie C."/>
            <person name="Gerardo N.M."/>
        </authorList>
    </citation>
    <scope>NUCLEOTIDE SEQUENCE [LARGE SCALE GENOMIC DNA]</scope>
</reference>
<evidence type="ECO:0000313" key="2">
    <source>
        <dbReference type="Proteomes" id="UP000053831"/>
    </source>
</evidence>
<protein>
    <submittedName>
        <fullName evidence="1">Uncharacterized protein</fullName>
    </submittedName>
</protein>
<name>A0A0M8N5X0_ESCWE</name>
<dbReference type="OrthoDB" id="262547at2759"/>
<keyword evidence="2" id="KW-1185">Reference proteome</keyword>
<comment type="caution">
    <text evidence="1">The sequence shown here is derived from an EMBL/GenBank/DDBJ whole genome shotgun (WGS) entry which is preliminary data.</text>
</comment>
<dbReference type="InterPro" id="IPR021047">
    <property type="entry name" value="Mannosyltransferase_CMT1"/>
</dbReference>
<dbReference type="AlphaFoldDB" id="A0A0M8N5X0"/>
<accession>A0A0M8N5X0</accession>
<dbReference type="Proteomes" id="UP000053831">
    <property type="component" value="Unassembled WGS sequence"/>
</dbReference>
<dbReference type="EMBL" id="LGSR01000011">
    <property type="protein sequence ID" value="KOS21324.1"/>
    <property type="molecule type" value="Genomic_DNA"/>
</dbReference>
<dbReference type="PANTHER" id="PTHR34144:SF7">
    <property type="entry name" value="EXPORT PROTEIN (CAP59), PUTATIVE (AFU_ORTHOLOGUE AFUA_7G05020)-RELATED"/>
    <property type="match status" value="1"/>
</dbReference>
<organism evidence="1 2">
    <name type="scientific">Escovopsis weberi</name>
    <dbReference type="NCBI Taxonomy" id="150374"/>
    <lineage>
        <taxon>Eukaryota</taxon>
        <taxon>Fungi</taxon>
        <taxon>Dikarya</taxon>
        <taxon>Ascomycota</taxon>
        <taxon>Pezizomycotina</taxon>
        <taxon>Sordariomycetes</taxon>
        <taxon>Hypocreomycetidae</taxon>
        <taxon>Hypocreales</taxon>
        <taxon>Hypocreaceae</taxon>
        <taxon>Escovopsis</taxon>
    </lineage>
</organism>
<evidence type="ECO:0000313" key="1">
    <source>
        <dbReference type="EMBL" id="KOS21324.1"/>
    </source>
</evidence>
<dbReference type="STRING" id="150374.A0A0M8N5X0"/>